<dbReference type="InterPro" id="IPR000719">
    <property type="entry name" value="Prot_kinase_dom"/>
</dbReference>
<evidence type="ECO:0000256" key="1">
    <source>
        <dbReference type="ARBA" id="ARBA00004167"/>
    </source>
</evidence>
<dbReference type="GO" id="GO:0051707">
    <property type="term" value="P:response to other organism"/>
    <property type="evidence" value="ECO:0007669"/>
    <property type="project" value="UniProtKB-ARBA"/>
</dbReference>
<dbReference type="Pfam" id="PF08263">
    <property type="entry name" value="LRRNT_2"/>
    <property type="match status" value="1"/>
</dbReference>
<dbReference type="InterPro" id="IPR032675">
    <property type="entry name" value="LRR_dom_sf"/>
</dbReference>
<evidence type="ECO:0000256" key="6">
    <source>
        <dbReference type="ARBA" id="ARBA00022741"/>
    </source>
</evidence>
<dbReference type="Pfam" id="PF07714">
    <property type="entry name" value="PK_Tyr_Ser-Thr"/>
    <property type="match status" value="1"/>
</dbReference>
<evidence type="ECO:0000259" key="13">
    <source>
        <dbReference type="PROSITE" id="PS50011"/>
    </source>
</evidence>
<dbReference type="Gene3D" id="3.80.10.10">
    <property type="entry name" value="Ribonuclease Inhibitor"/>
    <property type="match status" value="3"/>
</dbReference>
<comment type="caution">
    <text evidence="15">The sequence shown here is derived from an EMBL/GenBank/DDBJ whole genome shotgun (WGS) entry which is preliminary data.</text>
</comment>
<dbReference type="InterPro" id="IPR013210">
    <property type="entry name" value="LRR_N_plant-typ"/>
</dbReference>
<keyword evidence="6" id="KW-0547">Nucleotide-binding</keyword>
<feature type="transmembrane region" description="Helical" evidence="11">
    <location>
        <begin position="385"/>
        <end position="410"/>
    </location>
</feature>
<accession>A0AAW2L7X1</accession>
<dbReference type="SMART" id="SM00369">
    <property type="entry name" value="LRR_TYP"/>
    <property type="match status" value="5"/>
</dbReference>
<dbReference type="InterPro" id="IPR050647">
    <property type="entry name" value="Plant_LRR-RLKs"/>
</dbReference>
<evidence type="ECO:0000256" key="11">
    <source>
        <dbReference type="SAM" id="Phobius"/>
    </source>
</evidence>
<dbReference type="PANTHER" id="PTHR48056:SF81">
    <property type="entry name" value="RECEPTOR PROTEIN-TYROSINE KINASE CEPR1"/>
    <property type="match status" value="1"/>
</dbReference>
<keyword evidence="2" id="KW-0433">Leucine-rich repeat</keyword>
<evidence type="ECO:0000256" key="7">
    <source>
        <dbReference type="ARBA" id="ARBA00022840"/>
    </source>
</evidence>
<dbReference type="PANTHER" id="PTHR48056">
    <property type="entry name" value="LRR RECEPTOR-LIKE SERINE/THREONINE-PROTEIN KINASE-RELATED"/>
    <property type="match status" value="1"/>
</dbReference>
<evidence type="ECO:0000256" key="3">
    <source>
        <dbReference type="ARBA" id="ARBA00022692"/>
    </source>
</evidence>
<dbReference type="GO" id="GO:0006952">
    <property type="term" value="P:defense response"/>
    <property type="evidence" value="ECO:0007669"/>
    <property type="project" value="UniProtKB-ARBA"/>
</dbReference>
<feature type="domain" description="Cyclic nucleotide-binding" evidence="14">
    <location>
        <begin position="467"/>
        <end position="518"/>
    </location>
</feature>
<dbReference type="SUPFAM" id="SSF56112">
    <property type="entry name" value="Protein kinase-like (PK-like)"/>
    <property type="match status" value="1"/>
</dbReference>
<dbReference type="GO" id="GO:0033612">
    <property type="term" value="F:receptor serine/threonine kinase binding"/>
    <property type="evidence" value="ECO:0007669"/>
    <property type="project" value="TreeGrafter"/>
</dbReference>
<evidence type="ECO:0000256" key="4">
    <source>
        <dbReference type="ARBA" id="ARBA00022729"/>
    </source>
</evidence>
<keyword evidence="10" id="KW-0325">Glycoprotein</keyword>
<keyword evidence="8 11" id="KW-1133">Transmembrane helix</keyword>
<proteinExistence type="predicted"/>
<feature type="chain" id="PRO_5043475435" evidence="12">
    <location>
        <begin position="22"/>
        <end position="913"/>
    </location>
</feature>
<keyword evidence="3 11" id="KW-0812">Transmembrane</keyword>
<keyword evidence="9 11" id="KW-0472">Membrane</keyword>
<evidence type="ECO:0000313" key="15">
    <source>
        <dbReference type="EMBL" id="KAL0314694.1"/>
    </source>
</evidence>
<keyword evidence="4 12" id="KW-0732">Signal</keyword>
<gene>
    <name evidence="15" type="ORF">Sangu_2313800</name>
</gene>
<dbReference type="Pfam" id="PF23598">
    <property type="entry name" value="LRR_14"/>
    <property type="match status" value="1"/>
</dbReference>
<keyword evidence="15" id="KW-0675">Receptor</keyword>
<dbReference type="InterPro" id="IPR001611">
    <property type="entry name" value="Leu-rich_rpt"/>
</dbReference>
<feature type="domain" description="Protein kinase" evidence="13">
    <location>
        <begin position="464"/>
        <end position="758"/>
    </location>
</feature>
<evidence type="ECO:0000256" key="2">
    <source>
        <dbReference type="ARBA" id="ARBA00022614"/>
    </source>
</evidence>
<dbReference type="SUPFAM" id="SSF52058">
    <property type="entry name" value="L domain-like"/>
    <property type="match status" value="1"/>
</dbReference>
<protein>
    <submittedName>
        <fullName evidence="15">LRR receptor-like serine/threonine-protein kinase</fullName>
    </submittedName>
</protein>
<dbReference type="PROSITE" id="PS50011">
    <property type="entry name" value="PROTEIN_KINASE_DOM"/>
    <property type="match status" value="1"/>
</dbReference>
<name>A0AAW2L7X1_9LAMI</name>
<dbReference type="GO" id="GO:0005524">
    <property type="term" value="F:ATP binding"/>
    <property type="evidence" value="ECO:0007669"/>
    <property type="project" value="UniProtKB-KW"/>
</dbReference>
<evidence type="ECO:0000256" key="10">
    <source>
        <dbReference type="ARBA" id="ARBA00023180"/>
    </source>
</evidence>
<evidence type="ECO:0000256" key="9">
    <source>
        <dbReference type="ARBA" id="ARBA00023136"/>
    </source>
</evidence>
<dbReference type="Gene3D" id="3.30.200.20">
    <property type="entry name" value="Phosphorylase Kinase, domain 1"/>
    <property type="match status" value="1"/>
</dbReference>
<dbReference type="EMBL" id="JACGWK010000015">
    <property type="protein sequence ID" value="KAL0314694.1"/>
    <property type="molecule type" value="Genomic_DNA"/>
</dbReference>
<keyword evidence="15" id="KW-0418">Kinase</keyword>
<dbReference type="InterPro" id="IPR055414">
    <property type="entry name" value="LRR_R13L4/SHOC2-like"/>
</dbReference>
<dbReference type="InterPro" id="IPR003591">
    <property type="entry name" value="Leu-rich_rpt_typical-subtyp"/>
</dbReference>
<feature type="signal peptide" evidence="12">
    <location>
        <begin position="1"/>
        <end position="21"/>
    </location>
</feature>
<dbReference type="GO" id="GO:0016020">
    <property type="term" value="C:membrane"/>
    <property type="evidence" value="ECO:0007669"/>
    <property type="project" value="UniProtKB-SubCell"/>
</dbReference>
<dbReference type="FunFam" id="3.30.200.20:FF:000433">
    <property type="entry name" value="Predicted protein"/>
    <property type="match status" value="1"/>
</dbReference>
<sequence length="913" mass="101145">MEARLKILLLFMFLILNSVAAQPVPRLSSEAEWRALLDLRSSLGIRAKDWHKKANPCLNWTGIECKDGHVTGITLSGLRRTREGRLNPRFAIDSLPNFPLLSTFNSSGFELPGQIPEWLGDRLSNLEVLDLRSSSIYGSIPSSLGSLSRLSSLYLSNNLIAGNMPTALGKLFSLSVLDLSQNSLTGQIPGEISALGNLSRLDLSSNYLSGEIPLSFGSLSTLKQLNLSNNSLSAFIPAQLGNLSQLIELDLGFNSFLGSLPKELGGLRSLRKMLVGNNRLEGSLLDGLFQELARLEYLVLCENSFVETLPDAIWSMSHLKYLDVSGNNLTVYFQSLLLLSIVSGQRNSEACLNFYSERGLYFGNDSGHEPLEPPLVQPSKSRKRLVYVMVGVFGGLGFIVVLITGILLLLKVCNTGSTNHQRDNLNVRPVAGGGIEPSHKVFIDLSNVGESFTYEQMLVATCNFSTENLIKQGHSGDLFHGTLEGGYSVVVKRVDLRSTGGESVMSELDLFGRVSHPRLVPLVGHCLEDEHEKFLVYKYMPNGDLSNAMYRLTNAEEDLQSLDWITRLKIAIGAAEALSYLHHECTPPVVHRDIEASSILLDDKYEVRLGSFSEVCPPGAQQNYCLFFHLVLRNLNTFLFGDDVQDFGKQPSESSTVTCAYDVYCFGKVLLELVTGRLGISRLNDADAKQWLESNLPYISIHEKERVIKIVDQSLIIDEDLLEEVWAIAIVAKSCLNPKASRRPSMRHVLKALENPFKVVREENFSSGRLRMGSSRRSWTAAFFSSWHHSSSDSSNMSAQTNREIIGGLRQSERVGSRGSGVNDHFIHIKDHPVMFFLNRLRCQMLRDRIVLAESGGGGIVLGCKLSIGYKKTLVTPQQPSNEWSEKTHSWKQAAVVLLYGLLVLSVVPQSDF</sequence>
<dbReference type="AlphaFoldDB" id="A0AAW2L7X1"/>
<comment type="subcellular location">
    <subcellularLocation>
        <location evidence="1">Membrane</location>
        <topology evidence="1">Single-pass membrane protein</topology>
    </subcellularLocation>
</comment>
<dbReference type="FunFam" id="1.10.510.10:FF:000448">
    <property type="entry name" value="Putative LRR receptor-like serine/threonine-protein kinase"/>
    <property type="match status" value="1"/>
</dbReference>
<reference evidence="15" key="1">
    <citation type="submission" date="2020-06" db="EMBL/GenBank/DDBJ databases">
        <authorList>
            <person name="Li T."/>
            <person name="Hu X."/>
            <person name="Zhang T."/>
            <person name="Song X."/>
            <person name="Zhang H."/>
            <person name="Dai N."/>
            <person name="Sheng W."/>
            <person name="Hou X."/>
            <person name="Wei L."/>
        </authorList>
    </citation>
    <scope>NUCLEOTIDE SEQUENCE</scope>
    <source>
        <strain evidence="15">G01</strain>
        <tissue evidence="15">Leaf</tissue>
    </source>
</reference>
<dbReference type="PRINTS" id="PR00019">
    <property type="entry name" value="LEURICHRPT"/>
</dbReference>
<reference evidence="15" key="2">
    <citation type="journal article" date="2024" name="Plant">
        <title>Genomic evolution and insights into agronomic trait innovations of Sesamum species.</title>
        <authorList>
            <person name="Miao H."/>
            <person name="Wang L."/>
            <person name="Qu L."/>
            <person name="Liu H."/>
            <person name="Sun Y."/>
            <person name="Le M."/>
            <person name="Wang Q."/>
            <person name="Wei S."/>
            <person name="Zheng Y."/>
            <person name="Lin W."/>
            <person name="Duan Y."/>
            <person name="Cao H."/>
            <person name="Xiong S."/>
            <person name="Wang X."/>
            <person name="Wei L."/>
            <person name="Li C."/>
            <person name="Ma Q."/>
            <person name="Ju M."/>
            <person name="Zhao R."/>
            <person name="Li G."/>
            <person name="Mu C."/>
            <person name="Tian Q."/>
            <person name="Mei H."/>
            <person name="Zhang T."/>
            <person name="Gao T."/>
            <person name="Zhang H."/>
        </authorList>
    </citation>
    <scope>NUCLEOTIDE SEQUENCE</scope>
    <source>
        <strain evidence="15">G01</strain>
    </source>
</reference>
<dbReference type="InterPro" id="IPR001245">
    <property type="entry name" value="Ser-Thr/Tyr_kinase_cat_dom"/>
</dbReference>
<dbReference type="PROSITE" id="PS50042">
    <property type="entry name" value="CNMP_BINDING_3"/>
    <property type="match status" value="1"/>
</dbReference>
<dbReference type="Pfam" id="PF00560">
    <property type="entry name" value="LRR_1"/>
    <property type="match status" value="1"/>
</dbReference>
<keyword evidence="5" id="KW-0677">Repeat</keyword>
<keyword evidence="7" id="KW-0067">ATP-binding</keyword>
<dbReference type="InterPro" id="IPR000595">
    <property type="entry name" value="cNMP-bd_dom"/>
</dbReference>
<organism evidence="15">
    <name type="scientific">Sesamum angustifolium</name>
    <dbReference type="NCBI Taxonomy" id="2727405"/>
    <lineage>
        <taxon>Eukaryota</taxon>
        <taxon>Viridiplantae</taxon>
        <taxon>Streptophyta</taxon>
        <taxon>Embryophyta</taxon>
        <taxon>Tracheophyta</taxon>
        <taxon>Spermatophyta</taxon>
        <taxon>Magnoliopsida</taxon>
        <taxon>eudicotyledons</taxon>
        <taxon>Gunneridae</taxon>
        <taxon>Pentapetalae</taxon>
        <taxon>asterids</taxon>
        <taxon>lamiids</taxon>
        <taxon>Lamiales</taxon>
        <taxon>Pedaliaceae</taxon>
        <taxon>Sesamum</taxon>
    </lineage>
</organism>
<dbReference type="GO" id="GO:0004674">
    <property type="term" value="F:protein serine/threonine kinase activity"/>
    <property type="evidence" value="ECO:0007669"/>
    <property type="project" value="UniProtKB-EC"/>
</dbReference>
<keyword evidence="15" id="KW-0808">Transferase</keyword>
<dbReference type="Gene3D" id="1.10.510.10">
    <property type="entry name" value="Transferase(Phosphotransferase) domain 1"/>
    <property type="match status" value="1"/>
</dbReference>
<dbReference type="InterPro" id="IPR011009">
    <property type="entry name" value="Kinase-like_dom_sf"/>
</dbReference>
<evidence type="ECO:0000256" key="5">
    <source>
        <dbReference type="ARBA" id="ARBA00022737"/>
    </source>
</evidence>
<evidence type="ECO:0000256" key="12">
    <source>
        <dbReference type="SAM" id="SignalP"/>
    </source>
</evidence>
<dbReference type="FunFam" id="3.80.10.10:FF:000041">
    <property type="entry name" value="LRR receptor-like serine/threonine-protein kinase ERECTA"/>
    <property type="match status" value="2"/>
</dbReference>
<evidence type="ECO:0000256" key="8">
    <source>
        <dbReference type="ARBA" id="ARBA00022989"/>
    </source>
</evidence>
<evidence type="ECO:0000259" key="14">
    <source>
        <dbReference type="PROSITE" id="PS50042"/>
    </source>
</evidence>